<dbReference type="InterPro" id="IPR016181">
    <property type="entry name" value="Acyl_CoA_acyltransferase"/>
</dbReference>
<name>A0A9D2MU55_9FIRM</name>
<reference evidence="2" key="1">
    <citation type="journal article" date="2021" name="PeerJ">
        <title>Extensive microbial diversity within the chicken gut microbiome revealed by metagenomics and culture.</title>
        <authorList>
            <person name="Gilroy R."/>
            <person name="Ravi A."/>
            <person name="Getino M."/>
            <person name="Pursley I."/>
            <person name="Horton D.L."/>
            <person name="Alikhan N.F."/>
            <person name="Baker D."/>
            <person name="Gharbi K."/>
            <person name="Hall N."/>
            <person name="Watson M."/>
            <person name="Adriaenssens E.M."/>
            <person name="Foster-Nyarko E."/>
            <person name="Jarju S."/>
            <person name="Secka A."/>
            <person name="Antonio M."/>
            <person name="Oren A."/>
            <person name="Chaudhuri R.R."/>
            <person name="La Ragione R."/>
            <person name="Hildebrand F."/>
            <person name="Pallen M.J."/>
        </authorList>
    </citation>
    <scope>NUCLEOTIDE SEQUENCE</scope>
    <source>
        <strain evidence="2">USAMLcec3-2134</strain>
    </source>
</reference>
<dbReference type="Gene3D" id="3.40.630.30">
    <property type="match status" value="1"/>
</dbReference>
<feature type="domain" description="N-acetyltransferase" evidence="1">
    <location>
        <begin position="2"/>
        <end position="166"/>
    </location>
</feature>
<evidence type="ECO:0000259" key="1">
    <source>
        <dbReference type="PROSITE" id="PS51186"/>
    </source>
</evidence>
<dbReference type="PROSITE" id="PS51186">
    <property type="entry name" value="GNAT"/>
    <property type="match status" value="1"/>
</dbReference>
<evidence type="ECO:0000313" key="2">
    <source>
        <dbReference type="EMBL" id="HJB91705.1"/>
    </source>
</evidence>
<dbReference type="SUPFAM" id="SSF55729">
    <property type="entry name" value="Acyl-CoA N-acyltransferases (Nat)"/>
    <property type="match status" value="1"/>
</dbReference>
<gene>
    <name evidence="2" type="ORF">H9763_09630</name>
</gene>
<accession>A0A9D2MU55</accession>
<dbReference type="InterPro" id="IPR000182">
    <property type="entry name" value="GNAT_dom"/>
</dbReference>
<dbReference type="GO" id="GO:0016747">
    <property type="term" value="F:acyltransferase activity, transferring groups other than amino-acyl groups"/>
    <property type="evidence" value="ECO:0007669"/>
    <property type="project" value="InterPro"/>
</dbReference>
<sequence>MFSIRQACPEDLSRILPVYDRARAFMAANGNPDQWGDRHPDEGILSRDIQNKTLFLCESDGEIAAVFMFFIGEEPNYADIADGDWPDRRPYGTIHRIASSGRFPGAASFCVGWCFERCRRAGASLRGDTHEKNIPMQRVFEKNGFLRCGLIRVEDGTERIAFQKNG</sequence>
<dbReference type="AlphaFoldDB" id="A0A9D2MU55"/>
<evidence type="ECO:0000313" key="3">
    <source>
        <dbReference type="Proteomes" id="UP000886883"/>
    </source>
</evidence>
<reference evidence="2" key="2">
    <citation type="submission" date="2021-04" db="EMBL/GenBank/DDBJ databases">
        <authorList>
            <person name="Gilroy R."/>
        </authorList>
    </citation>
    <scope>NUCLEOTIDE SEQUENCE</scope>
    <source>
        <strain evidence="2">USAMLcec3-2134</strain>
    </source>
</reference>
<protein>
    <submittedName>
        <fullName evidence="2">GNAT family N-acetyltransferase</fullName>
    </submittedName>
</protein>
<proteinExistence type="predicted"/>
<dbReference type="EMBL" id="DWXE01000039">
    <property type="protein sequence ID" value="HJB91705.1"/>
    <property type="molecule type" value="Genomic_DNA"/>
</dbReference>
<dbReference type="Proteomes" id="UP000886883">
    <property type="component" value="Unassembled WGS sequence"/>
</dbReference>
<organism evidence="2 3">
    <name type="scientific">Candidatus Eisenbergiella merdigallinarum</name>
    <dbReference type="NCBI Taxonomy" id="2838552"/>
    <lineage>
        <taxon>Bacteria</taxon>
        <taxon>Bacillati</taxon>
        <taxon>Bacillota</taxon>
        <taxon>Clostridia</taxon>
        <taxon>Lachnospirales</taxon>
        <taxon>Lachnospiraceae</taxon>
        <taxon>Eisenbergiella</taxon>
    </lineage>
</organism>
<dbReference type="Pfam" id="PF00583">
    <property type="entry name" value="Acetyltransf_1"/>
    <property type="match status" value="1"/>
</dbReference>
<comment type="caution">
    <text evidence="2">The sequence shown here is derived from an EMBL/GenBank/DDBJ whole genome shotgun (WGS) entry which is preliminary data.</text>
</comment>